<proteinExistence type="predicted"/>
<keyword evidence="5" id="KW-1185">Reference proteome</keyword>
<feature type="region of interest" description="Disordered" evidence="1">
    <location>
        <begin position="27"/>
        <end position="46"/>
    </location>
</feature>
<dbReference type="Proteomes" id="UP001224775">
    <property type="component" value="Unassembled WGS sequence"/>
</dbReference>
<evidence type="ECO:0000313" key="4">
    <source>
        <dbReference type="EMBL" id="KAK1741578.1"/>
    </source>
</evidence>
<evidence type="ECO:0000259" key="3">
    <source>
        <dbReference type="PROSITE" id="PS51747"/>
    </source>
</evidence>
<feature type="signal peptide" evidence="2">
    <location>
        <begin position="1"/>
        <end position="17"/>
    </location>
</feature>
<dbReference type="InterPro" id="IPR002125">
    <property type="entry name" value="CMP_dCMP_dom"/>
</dbReference>
<evidence type="ECO:0000313" key="5">
    <source>
        <dbReference type="Proteomes" id="UP001224775"/>
    </source>
</evidence>
<comment type="caution">
    <text evidence="4">The sequence shown here is derived from an EMBL/GenBank/DDBJ whole genome shotgun (WGS) entry which is preliminary data.</text>
</comment>
<dbReference type="GO" id="GO:0008835">
    <property type="term" value="F:diaminohydroxyphosphoribosylaminopyrimidine deaminase activity"/>
    <property type="evidence" value="ECO:0007669"/>
    <property type="project" value="UniProtKB-EC"/>
</dbReference>
<feature type="compositionally biased region" description="Polar residues" evidence="1">
    <location>
        <begin position="971"/>
        <end position="989"/>
    </location>
</feature>
<protein>
    <submittedName>
        <fullName evidence="4">Riboflavin biosynthesis protein</fullName>
        <ecNumber evidence="4">3.5.4.26</ecNumber>
    </submittedName>
</protein>
<feature type="compositionally biased region" description="Polar residues" evidence="1">
    <location>
        <begin position="37"/>
        <end position="46"/>
    </location>
</feature>
<sequence length="1049" mass="114188">MMTSKLLATLLLSQSLAATVAFTSSSTSNRFASSPSVRNNGASGAVTSKLSSPLALMFHEEKDSQSSTRLCMSKANKSKDNEILNLINGDDDDEEEEEDVILQLDGEMEFDLEEENAETEENDEESEESKRDKQFMQQAIQMATSAGGERGSHGPFPHPICGAILVANDGRILGKGRSTYAGHAIEFAFQEAGINATPLREWCVAWPSDAKFRKDISESTLYVTLEPSNHRQGEEKPPITQLVEMAQIPRLVIGCQDPIAENASKGAGSLHAAGVSVTMGILQEECNHLIESYADLCNSKVHRMARNHFRIHGRPMGHLHCSVIDSDDAEAFARNGNSFGKNFGGQHLSYRDFGTYEIAPPPESIWAADTSDDMDEFSSEIDDFFSMEFEEEDSQETLGGNPMMPWYEQVDACVATFPKPGNGPVNDPTLQARLRGLKWLATQGKLLPAGVERVLVMDATDLADLPLKNDDPNLPPGVNVEELWKADGRKPTRDAEMAAEAALECQKAAMASNEFIQKEIQKTQDLKQRLIKLGVKVEVLKGSKPIDVMNHLGKRSGYHSVVWRAGCWGGRGVAAIQDGAFQRVSAHLAVDAIGGKFWQLMLAERALQSACGAEREIKVFAEADDINLEYCDREDADKDCNLLFDGKPVRHVALRGPLSTALGQWAFLGFGTFVIFSGDNGVSRAAREIAGIALKLTTGTDYASLLSEASLAKGLANNNNNQAPIVIHNIQPSDGSRSNGNILSRGGWTGTLIHLTLVSGTCWTAYIIFSQFLPEQIKELLPVTRKYFEGAVTSLGQGIIRVRDALGEQIKNLGIKTDLLAEKQDDTHREVLGLKDDIGDVRLNIDDIAVAISRCENSLGDAAGRQTYMSRGVRLLVQCVGDLLRNSNPAVADELDHFANLSADELDSDFYYKDGGVNTPLAKDTRAVTTYNPPLSPNLSEIGSVDDGSAVRPMSLPRPRRQPPQSHSRNVPASTSKATQGFVSSSPFGTPSGPLQMLRSMNSRPMMSRQASCPEDEVPQTDKDDGLPGLDEVDNLLKVIRRGEVPAGV</sequence>
<dbReference type="PANTHER" id="PTHR11079">
    <property type="entry name" value="CYTOSINE DEAMINASE FAMILY MEMBER"/>
    <property type="match status" value="1"/>
</dbReference>
<feature type="compositionally biased region" description="Polar residues" evidence="1">
    <location>
        <begin position="928"/>
        <end position="941"/>
    </location>
</feature>
<name>A0AAD8Y8F9_9STRA</name>
<feature type="compositionally biased region" description="Low complexity" evidence="1">
    <location>
        <begin position="952"/>
        <end position="969"/>
    </location>
</feature>
<dbReference type="EMBL" id="JATAAI010000013">
    <property type="protein sequence ID" value="KAK1741578.1"/>
    <property type="molecule type" value="Genomic_DNA"/>
</dbReference>
<feature type="compositionally biased region" description="Acidic residues" evidence="1">
    <location>
        <begin position="112"/>
        <end position="127"/>
    </location>
</feature>
<dbReference type="PROSITE" id="PS51747">
    <property type="entry name" value="CYT_DCMP_DEAMINASES_2"/>
    <property type="match status" value="1"/>
</dbReference>
<feature type="domain" description="CMP/dCMP-type deaminase" evidence="3">
    <location>
        <begin position="130"/>
        <end position="270"/>
    </location>
</feature>
<feature type="region of interest" description="Disordered" evidence="1">
    <location>
        <begin position="112"/>
        <end position="132"/>
    </location>
</feature>
<dbReference type="AlphaFoldDB" id="A0AAD8Y8F9"/>
<dbReference type="InterPro" id="IPR016193">
    <property type="entry name" value="Cytidine_deaminase-like"/>
</dbReference>
<dbReference type="SUPFAM" id="SSF53927">
    <property type="entry name" value="Cytidine deaminase-like"/>
    <property type="match status" value="1"/>
</dbReference>
<dbReference type="PANTHER" id="PTHR11079:SF162">
    <property type="entry name" value="RIBOFLAVIN BIOSYNTHESIS PROTEIN PYRD, CHLOROPLASTIC"/>
    <property type="match status" value="1"/>
</dbReference>
<feature type="chain" id="PRO_5042044983" evidence="2">
    <location>
        <begin position="18"/>
        <end position="1049"/>
    </location>
</feature>
<evidence type="ECO:0000256" key="1">
    <source>
        <dbReference type="SAM" id="MobiDB-lite"/>
    </source>
</evidence>
<dbReference type="Gene3D" id="3.40.140.10">
    <property type="entry name" value="Cytidine Deaminase, domain 2"/>
    <property type="match status" value="1"/>
</dbReference>
<feature type="compositionally biased region" description="Low complexity" evidence="1">
    <location>
        <begin position="27"/>
        <end position="36"/>
    </location>
</feature>
<dbReference type="EC" id="3.5.4.26" evidence="4"/>
<reference evidence="4" key="1">
    <citation type="submission" date="2023-06" db="EMBL/GenBank/DDBJ databases">
        <title>Survivors Of The Sea: Transcriptome response of Skeletonema marinoi to long-term dormancy.</title>
        <authorList>
            <person name="Pinder M.I.M."/>
            <person name="Kourtchenko O."/>
            <person name="Robertson E.K."/>
            <person name="Larsson T."/>
            <person name="Maumus F."/>
            <person name="Osuna-Cruz C.M."/>
            <person name="Vancaester E."/>
            <person name="Stenow R."/>
            <person name="Vandepoele K."/>
            <person name="Ploug H."/>
            <person name="Bruchert V."/>
            <person name="Godhe A."/>
            <person name="Topel M."/>
        </authorList>
    </citation>
    <scope>NUCLEOTIDE SEQUENCE</scope>
    <source>
        <strain evidence="4">R05AC</strain>
    </source>
</reference>
<organism evidence="4 5">
    <name type="scientific">Skeletonema marinoi</name>
    <dbReference type="NCBI Taxonomy" id="267567"/>
    <lineage>
        <taxon>Eukaryota</taxon>
        <taxon>Sar</taxon>
        <taxon>Stramenopiles</taxon>
        <taxon>Ochrophyta</taxon>
        <taxon>Bacillariophyta</taxon>
        <taxon>Coscinodiscophyceae</taxon>
        <taxon>Thalassiosirophycidae</taxon>
        <taxon>Thalassiosirales</taxon>
        <taxon>Skeletonemataceae</taxon>
        <taxon>Skeletonema</taxon>
        <taxon>Skeletonema marinoi-dohrnii complex</taxon>
    </lineage>
</organism>
<feature type="region of interest" description="Disordered" evidence="1">
    <location>
        <begin position="928"/>
        <end position="1030"/>
    </location>
</feature>
<keyword evidence="4" id="KW-0378">Hydrolase</keyword>
<gene>
    <name evidence="4" type="ORF">QTG54_008056</name>
</gene>
<feature type="compositionally biased region" description="Polar residues" evidence="1">
    <location>
        <begin position="999"/>
        <end position="1011"/>
    </location>
</feature>
<keyword evidence="2" id="KW-0732">Signal</keyword>
<evidence type="ECO:0000256" key="2">
    <source>
        <dbReference type="SAM" id="SignalP"/>
    </source>
</evidence>
<accession>A0AAD8Y8F9</accession>